<feature type="region of interest" description="Disordered" evidence="1">
    <location>
        <begin position="115"/>
        <end position="138"/>
    </location>
</feature>
<accession>A0AAD2FLU5</accession>
<proteinExistence type="predicted"/>
<reference evidence="2" key="1">
    <citation type="submission" date="2023-08" db="EMBL/GenBank/DDBJ databases">
        <authorList>
            <person name="Audoor S."/>
            <person name="Bilcke G."/>
        </authorList>
    </citation>
    <scope>NUCLEOTIDE SEQUENCE</scope>
</reference>
<feature type="compositionally biased region" description="Basic and acidic residues" evidence="1">
    <location>
        <begin position="399"/>
        <end position="408"/>
    </location>
</feature>
<organism evidence="2 3">
    <name type="scientific">Cylindrotheca closterium</name>
    <dbReference type="NCBI Taxonomy" id="2856"/>
    <lineage>
        <taxon>Eukaryota</taxon>
        <taxon>Sar</taxon>
        <taxon>Stramenopiles</taxon>
        <taxon>Ochrophyta</taxon>
        <taxon>Bacillariophyta</taxon>
        <taxon>Bacillariophyceae</taxon>
        <taxon>Bacillariophycidae</taxon>
        <taxon>Bacillariales</taxon>
        <taxon>Bacillariaceae</taxon>
        <taxon>Cylindrotheca</taxon>
    </lineage>
</organism>
<comment type="caution">
    <text evidence="2">The sequence shown here is derived from an EMBL/GenBank/DDBJ whole genome shotgun (WGS) entry which is preliminary data.</text>
</comment>
<feature type="region of interest" description="Disordered" evidence="1">
    <location>
        <begin position="558"/>
        <end position="700"/>
    </location>
</feature>
<feature type="region of interest" description="Disordered" evidence="1">
    <location>
        <begin position="1"/>
        <end position="47"/>
    </location>
</feature>
<keyword evidence="3" id="KW-1185">Reference proteome</keyword>
<dbReference type="EMBL" id="CAKOGP040001112">
    <property type="protein sequence ID" value="CAJ1942972.1"/>
    <property type="molecule type" value="Genomic_DNA"/>
</dbReference>
<feature type="compositionally biased region" description="Polar residues" evidence="1">
    <location>
        <begin position="599"/>
        <end position="618"/>
    </location>
</feature>
<feature type="region of interest" description="Disordered" evidence="1">
    <location>
        <begin position="320"/>
        <end position="446"/>
    </location>
</feature>
<feature type="compositionally biased region" description="Acidic residues" evidence="1">
    <location>
        <begin position="225"/>
        <end position="234"/>
    </location>
</feature>
<name>A0AAD2FLU5_9STRA</name>
<feature type="compositionally biased region" description="Low complexity" evidence="1">
    <location>
        <begin position="626"/>
        <end position="656"/>
    </location>
</feature>
<feature type="compositionally biased region" description="Basic and acidic residues" evidence="1">
    <location>
        <begin position="558"/>
        <end position="569"/>
    </location>
</feature>
<evidence type="ECO:0000313" key="2">
    <source>
        <dbReference type="EMBL" id="CAJ1942972.1"/>
    </source>
</evidence>
<protein>
    <submittedName>
        <fullName evidence="2">Uncharacterized protein</fullName>
    </submittedName>
</protein>
<feature type="compositionally biased region" description="Low complexity" evidence="1">
    <location>
        <begin position="427"/>
        <end position="438"/>
    </location>
</feature>
<feature type="compositionally biased region" description="Polar residues" evidence="1">
    <location>
        <begin position="35"/>
        <end position="46"/>
    </location>
</feature>
<feature type="compositionally biased region" description="Polar residues" evidence="1">
    <location>
        <begin position="338"/>
        <end position="360"/>
    </location>
</feature>
<feature type="compositionally biased region" description="Polar residues" evidence="1">
    <location>
        <begin position="459"/>
        <end position="476"/>
    </location>
</feature>
<sequence length="700" mass="77464">MASGLTRRQNRKKRGRKKEEKAANARARKRDNSNDEQSCSSQNGSVKSRLDQMMSSCTCCSSIKGRIMRIEREFGDMLYRGHGFMQQQQLSGLARSTIMQAYSFCSDYFSITDEDSSTASTTERTPLSGESHEETYVSQDCIPQKQEMDRSSSSNSLQAIQLHLSPVPEHKIATSSIASLNANLKAPMSPLANSSDTVEETAKDSDDESTESEPNLVNETSTPEEVVDEEESDVVEPQFPQFPWEVPEVSRLRDYSKTTGELPYLSPASMARIAPVPKKTEYMQSLNAEEDTPLTESDITRLEQQSENDGKVQFFLRVPKSKKLRQTRQRQVDRTLSGLKTKSPKQIANLRRQNLSTGSDASDRTPKYVAPFPMPLSRDNSHDKSEITPNESSSVDGVSPHRDRERTVRRMSFVAGSKINRFDGSGPHHVSVSSADPSSDARESSVGQMISSEILNHRLSNGSKNHQRLRSGSASSRAEALSYGGKRRNFPPQKSASDADPGDVLARTGGRTMISRRGSFVAGSKIEHFNGRNRNFPSRVKEGLGDLSLEFDRSDRRNRTISSRSKEGLGELSLDNNGSKRRHRTVSTRSKEGRRVLSLENSGSSQIKRTLSAQSEESFGNLKLENGGSRQNSGSRRNSGASKRNSSASKRNSGSSRIRRTRSSQSHESFGNLGPETGGSRRGSLSMEIGVPRRAKRNSS</sequence>
<feature type="region of interest" description="Disordered" evidence="1">
    <location>
        <begin position="188"/>
        <end position="241"/>
    </location>
</feature>
<gene>
    <name evidence="2" type="ORF">CYCCA115_LOCUS8213</name>
</gene>
<feature type="compositionally biased region" description="Polar residues" evidence="1">
    <location>
        <begin position="387"/>
        <end position="396"/>
    </location>
</feature>
<feature type="region of interest" description="Disordered" evidence="1">
    <location>
        <begin position="459"/>
        <end position="511"/>
    </location>
</feature>
<evidence type="ECO:0000256" key="1">
    <source>
        <dbReference type="SAM" id="MobiDB-lite"/>
    </source>
</evidence>
<dbReference type="Proteomes" id="UP001295423">
    <property type="component" value="Unassembled WGS sequence"/>
</dbReference>
<dbReference type="AlphaFoldDB" id="A0AAD2FLU5"/>
<evidence type="ECO:0000313" key="3">
    <source>
        <dbReference type="Proteomes" id="UP001295423"/>
    </source>
</evidence>